<evidence type="ECO:0000313" key="3">
    <source>
        <dbReference type="EMBL" id="KAF4148903.1"/>
    </source>
</evidence>
<gene>
    <name evidence="2" type="ORF">GN244_ATG01829</name>
    <name evidence="3" type="ORF">GN958_ATG01917</name>
</gene>
<comment type="caution">
    <text evidence="2">The sequence shown here is derived from an EMBL/GenBank/DDBJ whole genome shotgun (WGS) entry which is preliminary data.</text>
</comment>
<accession>A0A833W7P5</accession>
<feature type="compositionally biased region" description="Polar residues" evidence="1">
    <location>
        <begin position="148"/>
        <end position="163"/>
    </location>
</feature>
<sequence>MVRQGNVAISLQFALVPNRAQEQFALAGAVITREEDELLSVPFMLTLLGNAALDHSPRQPKQRTDAPAIGQSGPHLVVSISTEPTALPEASSQRGRSRSKLSKRKSQAPDTNSDKTNPQKKKKRSSSGSSDSIDTEKPKRMTAHESRASLSFAYTKTWRGQNQLHEEKAGAGRKNAEGAAKRKQSPAGT</sequence>
<evidence type="ECO:0000313" key="2">
    <source>
        <dbReference type="EMBL" id="KAF4045784.1"/>
    </source>
</evidence>
<evidence type="ECO:0000313" key="4">
    <source>
        <dbReference type="Proteomes" id="UP000602510"/>
    </source>
</evidence>
<proteinExistence type="predicted"/>
<dbReference type="Proteomes" id="UP000704712">
    <property type="component" value="Unassembled WGS sequence"/>
</dbReference>
<feature type="region of interest" description="Disordered" evidence="1">
    <location>
        <begin position="82"/>
        <end position="189"/>
    </location>
</feature>
<protein>
    <submittedName>
        <fullName evidence="2">Uncharacterized protein</fullName>
    </submittedName>
</protein>
<feature type="compositionally biased region" description="Basic and acidic residues" evidence="1">
    <location>
        <begin position="164"/>
        <end position="180"/>
    </location>
</feature>
<dbReference type="EMBL" id="JAACNO010000210">
    <property type="protein sequence ID" value="KAF4148903.1"/>
    <property type="molecule type" value="Genomic_DNA"/>
</dbReference>
<feature type="compositionally biased region" description="Basic and acidic residues" evidence="1">
    <location>
        <begin position="134"/>
        <end position="147"/>
    </location>
</feature>
<feature type="region of interest" description="Disordered" evidence="1">
    <location>
        <begin position="54"/>
        <end position="73"/>
    </location>
</feature>
<organism evidence="2 4">
    <name type="scientific">Phytophthora infestans</name>
    <name type="common">Potato late blight agent</name>
    <name type="synonym">Botrytis infestans</name>
    <dbReference type="NCBI Taxonomy" id="4787"/>
    <lineage>
        <taxon>Eukaryota</taxon>
        <taxon>Sar</taxon>
        <taxon>Stramenopiles</taxon>
        <taxon>Oomycota</taxon>
        <taxon>Peronosporomycetes</taxon>
        <taxon>Peronosporales</taxon>
        <taxon>Peronosporaceae</taxon>
        <taxon>Phytophthora</taxon>
    </lineage>
</organism>
<keyword evidence="4" id="KW-1185">Reference proteome</keyword>
<dbReference type="Proteomes" id="UP000602510">
    <property type="component" value="Unassembled WGS sequence"/>
</dbReference>
<feature type="compositionally biased region" description="Basic residues" evidence="1">
    <location>
        <begin position="95"/>
        <end position="106"/>
    </location>
</feature>
<dbReference type="EMBL" id="WSZM01000040">
    <property type="protein sequence ID" value="KAF4045784.1"/>
    <property type="molecule type" value="Genomic_DNA"/>
</dbReference>
<evidence type="ECO:0000256" key="1">
    <source>
        <dbReference type="SAM" id="MobiDB-lite"/>
    </source>
</evidence>
<name>A0A833W7P5_PHYIN</name>
<dbReference type="AlphaFoldDB" id="A0A833W7P5"/>
<reference evidence="2" key="1">
    <citation type="submission" date="2020-04" db="EMBL/GenBank/DDBJ databases">
        <title>Hybrid Assembly of Korean Phytophthora infestans isolates.</title>
        <authorList>
            <person name="Prokchorchik M."/>
            <person name="Lee Y."/>
            <person name="Seo J."/>
            <person name="Cho J.-H."/>
            <person name="Park Y.-E."/>
            <person name="Jang D.-C."/>
            <person name="Im J.-S."/>
            <person name="Choi J.-G."/>
            <person name="Park H.-J."/>
            <person name="Lee G.-B."/>
            <person name="Lee Y.-G."/>
            <person name="Hong S.-Y."/>
            <person name="Cho K."/>
            <person name="Sohn K.H."/>
        </authorList>
    </citation>
    <scope>NUCLEOTIDE SEQUENCE</scope>
    <source>
        <strain evidence="2">KR_1_A1</strain>
        <strain evidence="3">KR_2_A2</strain>
    </source>
</reference>